<proteinExistence type="inferred from homology"/>
<evidence type="ECO:0000256" key="5">
    <source>
        <dbReference type="ARBA" id="ARBA00022857"/>
    </source>
</evidence>
<dbReference type="Proteomes" id="UP000030665">
    <property type="component" value="Unassembled WGS sequence"/>
</dbReference>
<keyword evidence="5" id="KW-0521">NADP</keyword>
<evidence type="ECO:0000313" key="16">
    <source>
        <dbReference type="Proteomes" id="UP000030665"/>
    </source>
</evidence>
<evidence type="ECO:0000256" key="7">
    <source>
        <dbReference type="ARBA" id="ARBA00023027"/>
    </source>
</evidence>
<dbReference type="InterPro" id="IPR018517">
    <property type="entry name" value="tRNA_hU_synthase_CS"/>
</dbReference>
<accession>A0A077YYZ1</accession>
<dbReference type="EC" id="1.3.1.88" evidence="9"/>
<dbReference type="PANTHER" id="PTHR11082:SF5">
    <property type="entry name" value="TRNA-DIHYDROURIDINE(16_17) SYNTHASE [NAD(P)(+)]-LIKE"/>
    <property type="match status" value="1"/>
</dbReference>
<dbReference type="InterPro" id="IPR013785">
    <property type="entry name" value="Aldolase_TIM"/>
</dbReference>
<keyword evidence="7" id="KW-0520">NAD</keyword>
<evidence type="ECO:0000256" key="1">
    <source>
        <dbReference type="ARBA" id="ARBA00001917"/>
    </source>
</evidence>
<evidence type="ECO:0000259" key="14">
    <source>
        <dbReference type="Pfam" id="PF01207"/>
    </source>
</evidence>
<evidence type="ECO:0000256" key="8">
    <source>
        <dbReference type="ARBA" id="ARBA00038313"/>
    </source>
</evidence>
<feature type="domain" description="DUS-like FMN-binding" evidence="14">
    <location>
        <begin position="35"/>
        <end position="252"/>
    </location>
</feature>
<comment type="catalytic activity">
    <reaction evidence="12">
        <text>5,6-dihydrouridine(16) in tRNA + NAD(+) = uridine(16) in tRNA + NADH + H(+)</text>
        <dbReference type="Rhea" id="RHEA:53380"/>
        <dbReference type="Rhea" id="RHEA-COMP:13543"/>
        <dbReference type="Rhea" id="RHEA-COMP:13544"/>
        <dbReference type="ChEBI" id="CHEBI:15378"/>
        <dbReference type="ChEBI" id="CHEBI:57540"/>
        <dbReference type="ChEBI" id="CHEBI:57945"/>
        <dbReference type="ChEBI" id="CHEBI:65315"/>
        <dbReference type="ChEBI" id="CHEBI:74443"/>
        <dbReference type="EC" id="1.3.1.88"/>
    </reaction>
    <physiologicalReaction direction="right-to-left" evidence="12">
        <dbReference type="Rhea" id="RHEA:53382"/>
    </physiologicalReaction>
</comment>
<organism evidence="15 16">
    <name type="scientific">Trichuris trichiura</name>
    <name type="common">Whipworm</name>
    <name type="synonym">Trichocephalus trichiurus</name>
    <dbReference type="NCBI Taxonomy" id="36087"/>
    <lineage>
        <taxon>Eukaryota</taxon>
        <taxon>Metazoa</taxon>
        <taxon>Ecdysozoa</taxon>
        <taxon>Nematoda</taxon>
        <taxon>Enoplea</taxon>
        <taxon>Dorylaimia</taxon>
        <taxon>Trichinellida</taxon>
        <taxon>Trichuridae</taxon>
        <taxon>Trichuris</taxon>
    </lineage>
</organism>
<dbReference type="PANTHER" id="PTHR11082">
    <property type="entry name" value="TRNA-DIHYDROURIDINE SYNTHASE"/>
    <property type="match status" value="1"/>
</dbReference>
<dbReference type="OrthoDB" id="272303at2759"/>
<keyword evidence="2" id="KW-0285">Flavoprotein</keyword>
<dbReference type="AlphaFoldDB" id="A0A077YYZ1"/>
<sequence>MIASENPGLLWRQWSIKAVVEVSEFLKVPTVFISSELPWRMLCRRHGADLCYSPMFHALLFAQQSAYRAENFVTCPEDRPLIVQFCANDTEVLLQSSELVIPYCDAVDINLGCPQTIAKKGRYGAFLQDDWTLISSMIKRLKSLSIPVTCKVRVFDDVSKTVAYAQMLEKSGCELLTVHGRTREQKGSNTGTASWEKIAAVKKSVRIPVFSNGNILRFGDIQRCFDATNADGVMSAEGNLCNPYLFENRIPPVWEPALEYLDIVRSYPCSISSVRGHIFKLCHKSIYADTTLRDGLGTAETWNEFRDVISEFKSRFEVPFATGAIPVPILPHWYCQPDFHDSNEGCIEKTDAKEELARLREAKKAEIQKYAILNGLSLLKAKKMLKKTAVREKRSQPTKVCICGNSSVSLRFQV</sequence>
<keyword evidence="3" id="KW-0288">FMN</keyword>
<evidence type="ECO:0000256" key="10">
    <source>
        <dbReference type="ARBA" id="ARBA00047287"/>
    </source>
</evidence>
<evidence type="ECO:0000256" key="4">
    <source>
        <dbReference type="ARBA" id="ARBA00022694"/>
    </source>
</evidence>
<reference evidence="15" key="2">
    <citation type="submission" date="2014-03" db="EMBL/GenBank/DDBJ databases">
        <title>The whipworm genome and dual-species transcriptomics of an intimate host-pathogen interaction.</title>
        <authorList>
            <person name="Foth B.J."/>
            <person name="Tsai I.J."/>
            <person name="Reid A.J."/>
            <person name="Bancroft A.J."/>
            <person name="Nichol S."/>
            <person name="Tracey A."/>
            <person name="Holroyd N."/>
            <person name="Cotton J.A."/>
            <person name="Stanley E.J."/>
            <person name="Zarowiecki M."/>
            <person name="Liu J.Z."/>
            <person name="Huckvale T."/>
            <person name="Cooper P.J."/>
            <person name="Grencis R.K."/>
            <person name="Berriman M."/>
        </authorList>
    </citation>
    <scope>NUCLEOTIDE SEQUENCE [LARGE SCALE GENOMIC DNA]</scope>
</reference>
<comment type="similarity">
    <text evidence="8">Belongs to the Dus family. Dus1 subfamily.</text>
</comment>
<dbReference type="InterPro" id="IPR035587">
    <property type="entry name" value="DUS-like_FMN-bd"/>
</dbReference>
<comment type="catalytic activity">
    <reaction evidence="13">
        <text>5,6-dihydrouridine(17) in tRNA + NADP(+) = uridine(17) in tRNA + NADPH + H(+)</text>
        <dbReference type="Rhea" id="RHEA:53368"/>
        <dbReference type="Rhea" id="RHEA-COMP:13541"/>
        <dbReference type="Rhea" id="RHEA-COMP:13542"/>
        <dbReference type="ChEBI" id="CHEBI:15378"/>
        <dbReference type="ChEBI" id="CHEBI:57783"/>
        <dbReference type="ChEBI" id="CHEBI:58349"/>
        <dbReference type="ChEBI" id="CHEBI:65315"/>
        <dbReference type="ChEBI" id="CHEBI:74443"/>
        <dbReference type="EC" id="1.3.1.88"/>
    </reaction>
    <physiologicalReaction direction="right-to-left" evidence="13">
        <dbReference type="Rhea" id="RHEA:53370"/>
    </physiologicalReaction>
</comment>
<evidence type="ECO:0000256" key="13">
    <source>
        <dbReference type="ARBA" id="ARBA00049467"/>
    </source>
</evidence>
<reference evidence="15" key="1">
    <citation type="submission" date="2014-01" db="EMBL/GenBank/DDBJ databases">
        <authorList>
            <person name="Aslett M."/>
        </authorList>
    </citation>
    <scope>NUCLEOTIDE SEQUENCE</scope>
</reference>
<evidence type="ECO:0000256" key="9">
    <source>
        <dbReference type="ARBA" id="ARBA00038890"/>
    </source>
</evidence>
<keyword evidence="16" id="KW-1185">Reference proteome</keyword>
<dbReference type="Gene3D" id="3.20.20.70">
    <property type="entry name" value="Aldolase class I"/>
    <property type="match status" value="1"/>
</dbReference>
<comment type="catalytic activity">
    <reaction evidence="10">
        <text>5,6-dihydrouridine(17) in tRNA + NAD(+) = uridine(17) in tRNA + NADH + H(+)</text>
        <dbReference type="Rhea" id="RHEA:53372"/>
        <dbReference type="Rhea" id="RHEA-COMP:13541"/>
        <dbReference type="Rhea" id="RHEA-COMP:13542"/>
        <dbReference type="ChEBI" id="CHEBI:15378"/>
        <dbReference type="ChEBI" id="CHEBI:57540"/>
        <dbReference type="ChEBI" id="CHEBI:57945"/>
        <dbReference type="ChEBI" id="CHEBI:65315"/>
        <dbReference type="ChEBI" id="CHEBI:74443"/>
        <dbReference type="EC" id="1.3.1.88"/>
    </reaction>
    <physiologicalReaction direction="right-to-left" evidence="10">
        <dbReference type="Rhea" id="RHEA:53374"/>
    </physiologicalReaction>
</comment>
<evidence type="ECO:0000256" key="3">
    <source>
        <dbReference type="ARBA" id="ARBA00022643"/>
    </source>
</evidence>
<keyword evidence="6" id="KW-0560">Oxidoreductase</keyword>
<evidence type="ECO:0000256" key="2">
    <source>
        <dbReference type="ARBA" id="ARBA00022630"/>
    </source>
</evidence>
<evidence type="ECO:0000313" key="15">
    <source>
        <dbReference type="EMBL" id="CDW52989.1"/>
    </source>
</evidence>
<protein>
    <recommendedName>
        <fullName evidence="9">tRNA-dihydrouridine(16/17) synthase [NAD(P)(+)]</fullName>
        <ecNumber evidence="9">1.3.1.88</ecNumber>
    </recommendedName>
</protein>
<dbReference type="STRING" id="36087.A0A077YYZ1"/>
<evidence type="ECO:0000256" key="12">
    <source>
        <dbReference type="ARBA" id="ARBA00048934"/>
    </source>
</evidence>
<comment type="catalytic activity">
    <reaction evidence="11">
        <text>5,6-dihydrouridine(16) in tRNA + NADP(+) = uridine(16) in tRNA + NADPH + H(+)</text>
        <dbReference type="Rhea" id="RHEA:53376"/>
        <dbReference type="Rhea" id="RHEA-COMP:13543"/>
        <dbReference type="Rhea" id="RHEA-COMP:13544"/>
        <dbReference type="ChEBI" id="CHEBI:15378"/>
        <dbReference type="ChEBI" id="CHEBI:57783"/>
        <dbReference type="ChEBI" id="CHEBI:58349"/>
        <dbReference type="ChEBI" id="CHEBI:65315"/>
        <dbReference type="ChEBI" id="CHEBI:74443"/>
        <dbReference type="EC" id="1.3.1.88"/>
    </reaction>
    <physiologicalReaction direction="right-to-left" evidence="11">
        <dbReference type="Rhea" id="RHEA:53378"/>
    </physiologicalReaction>
</comment>
<comment type="cofactor">
    <cofactor evidence="1">
        <name>FMN</name>
        <dbReference type="ChEBI" id="CHEBI:58210"/>
    </cofactor>
</comment>
<keyword evidence="4" id="KW-0819">tRNA processing</keyword>
<dbReference type="GO" id="GO:0050660">
    <property type="term" value="F:flavin adenine dinucleotide binding"/>
    <property type="evidence" value="ECO:0007669"/>
    <property type="project" value="InterPro"/>
</dbReference>
<name>A0A077YYZ1_TRITR</name>
<dbReference type="PROSITE" id="PS01136">
    <property type="entry name" value="UPF0034"/>
    <property type="match status" value="1"/>
</dbReference>
<gene>
    <name evidence="15" type="ORF">TTRE_0000125201</name>
</gene>
<dbReference type="Pfam" id="PF01207">
    <property type="entry name" value="Dus"/>
    <property type="match status" value="1"/>
</dbReference>
<dbReference type="CDD" id="cd02801">
    <property type="entry name" value="DUS_like_FMN"/>
    <property type="match status" value="1"/>
</dbReference>
<evidence type="ECO:0000256" key="6">
    <source>
        <dbReference type="ARBA" id="ARBA00023002"/>
    </source>
</evidence>
<dbReference type="GO" id="GO:0017150">
    <property type="term" value="F:tRNA dihydrouridine synthase activity"/>
    <property type="evidence" value="ECO:0007669"/>
    <property type="project" value="InterPro"/>
</dbReference>
<evidence type="ECO:0000256" key="11">
    <source>
        <dbReference type="ARBA" id="ARBA00047652"/>
    </source>
</evidence>
<dbReference type="EMBL" id="HG805837">
    <property type="protein sequence ID" value="CDW52989.1"/>
    <property type="molecule type" value="Genomic_DNA"/>
</dbReference>
<dbReference type="SUPFAM" id="SSF51395">
    <property type="entry name" value="FMN-linked oxidoreductases"/>
    <property type="match status" value="1"/>
</dbReference>